<keyword evidence="5 6" id="KW-0472">Membrane</keyword>
<dbReference type="STRING" id="1577474.GA0111570_11162"/>
<dbReference type="SUPFAM" id="SSF103473">
    <property type="entry name" value="MFS general substrate transporter"/>
    <property type="match status" value="1"/>
</dbReference>
<dbReference type="GO" id="GO:0022857">
    <property type="term" value="F:transmembrane transporter activity"/>
    <property type="evidence" value="ECO:0007669"/>
    <property type="project" value="InterPro"/>
</dbReference>
<dbReference type="Gene3D" id="1.20.1720.10">
    <property type="entry name" value="Multidrug resistance protein D"/>
    <property type="match status" value="1"/>
</dbReference>
<dbReference type="PANTHER" id="PTHR23502:SF132">
    <property type="entry name" value="POLYAMINE TRANSPORTER 2-RELATED"/>
    <property type="match status" value="1"/>
</dbReference>
<proteinExistence type="predicted"/>
<dbReference type="PANTHER" id="PTHR23502">
    <property type="entry name" value="MAJOR FACILITATOR SUPERFAMILY"/>
    <property type="match status" value="1"/>
</dbReference>
<dbReference type="EMBL" id="FMYF01000011">
    <property type="protein sequence ID" value="SDB95020.1"/>
    <property type="molecule type" value="Genomic_DNA"/>
</dbReference>
<keyword evidence="3 6" id="KW-0812">Transmembrane</keyword>
<protein>
    <submittedName>
        <fullName evidence="7">Major Facilitator Superfamily protein</fullName>
    </submittedName>
</protein>
<dbReference type="InterPro" id="IPR011701">
    <property type="entry name" value="MFS"/>
</dbReference>
<dbReference type="Proteomes" id="UP000199086">
    <property type="component" value="Unassembled WGS sequence"/>
</dbReference>
<evidence type="ECO:0000256" key="2">
    <source>
        <dbReference type="ARBA" id="ARBA00022448"/>
    </source>
</evidence>
<name>A0A1G6HL87_9ACTN</name>
<comment type="subcellular location">
    <subcellularLocation>
        <location evidence="1">Membrane</location>
        <topology evidence="1">Multi-pass membrane protein</topology>
    </subcellularLocation>
</comment>
<dbReference type="InterPro" id="IPR036259">
    <property type="entry name" value="MFS_trans_sf"/>
</dbReference>
<evidence type="ECO:0000256" key="3">
    <source>
        <dbReference type="ARBA" id="ARBA00022692"/>
    </source>
</evidence>
<dbReference type="Pfam" id="PF07690">
    <property type="entry name" value="MFS_1"/>
    <property type="match status" value="1"/>
</dbReference>
<evidence type="ECO:0000256" key="4">
    <source>
        <dbReference type="ARBA" id="ARBA00022989"/>
    </source>
</evidence>
<evidence type="ECO:0000256" key="6">
    <source>
        <dbReference type="SAM" id="Phobius"/>
    </source>
</evidence>
<evidence type="ECO:0000313" key="8">
    <source>
        <dbReference type="Proteomes" id="UP000199086"/>
    </source>
</evidence>
<accession>A0A1G6HL87</accession>
<reference evidence="7 8" key="1">
    <citation type="submission" date="2016-06" db="EMBL/GenBank/DDBJ databases">
        <authorList>
            <person name="Olsen C.W."/>
            <person name="Carey S."/>
            <person name="Hinshaw L."/>
            <person name="Karasin A.I."/>
        </authorList>
    </citation>
    <scope>NUCLEOTIDE SEQUENCE [LARGE SCALE GENOMIC DNA]</scope>
    <source>
        <strain evidence="7 8">LZ-22</strain>
    </source>
</reference>
<evidence type="ECO:0000256" key="1">
    <source>
        <dbReference type="ARBA" id="ARBA00004141"/>
    </source>
</evidence>
<gene>
    <name evidence="7" type="ORF">GA0111570_11162</name>
</gene>
<evidence type="ECO:0000256" key="5">
    <source>
        <dbReference type="ARBA" id="ARBA00023136"/>
    </source>
</evidence>
<keyword evidence="2" id="KW-0813">Transport</keyword>
<dbReference type="RefSeq" id="WP_217634189.1">
    <property type="nucleotide sequence ID" value="NZ_FMYF01000011.1"/>
</dbReference>
<keyword evidence="4 6" id="KW-1133">Transmembrane helix</keyword>
<sequence length="145" mass="15366">MSLSLTRRRTPPTGAVPVTALLIGTIALQSAVPPFATDMYTPAFPHVTAGLDTTAALVGLTLTAFFLGFAAGQLAGGPWSDQHGRRMPLIVGGVVCMSVRSAAPWRPRSAFWSWLGSSKGSGAVSLRPWRGRWSSTWPGVTFWPG</sequence>
<dbReference type="GO" id="GO:0005886">
    <property type="term" value="C:plasma membrane"/>
    <property type="evidence" value="ECO:0007669"/>
    <property type="project" value="TreeGrafter"/>
</dbReference>
<dbReference type="AlphaFoldDB" id="A0A1G6HL87"/>
<evidence type="ECO:0000313" key="7">
    <source>
        <dbReference type="EMBL" id="SDB95020.1"/>
    </source>
</evidence>
<feature type="transmembrane region" description="Helical" evidence="6">
    <location>
        <begin position="55"/>
        <end position="75"/>
    </location>
</feature>
<keyword evidence="8" id="KW-1185">Reference proteome</keyword>
<organism evidence="7 8">
    <name type="scientific">Raineyella antarctica</name>
    <dbReference type="NCBI Taxonomy" id="1577474"/>
    <lineage>
        <taxon>Bacteria</taxon>
        <taxon>Bacillati</taxon>
        <taxon>Actinomycetota</taxon>
        <taxon>Actinomycetes</taxon>
        <taxon>Propionibacteriales</taxon>
        <taxon>Propionibacteriaceae</taxon>
        <taxon>Raineyella</taxon>
    </lineage>
</organism>